<sequence length="273" mass="29578">MSVEEKAEARADGDAVVGEKKKRDSDDEAGDLAGEDRPATVRAKVDTSESDAALARALGGVPDADVEASVAPNLGLSEGDRLEVRWVITDDDDEDTVVWWPCTLRAIVPSGPSASWELHYDANEAHGFAAEVRPATFTNSRWVHDPGEGQHLRWRREGSTEDDVDDDDDAGDADDPNIVYAAEIDPDEGDLSLEDLVNRQRVVDAERNGGEGGLEAAGMATFASLPMERQHAMAGAFLDMKERITSLIKELQARHGPGYVITKDDIDEALGRK</sequence>
<dbReference type="GeneID" id="8241377"/>
<evidence type="ECO:0000313" key="3">
    <source>
        <dbReference type="Proteomes" id="UP000002009"/>
    </source>
</evidence>
<feature type="compositionally biased region" description="Basic and acidic residues" evidence="1">
    <location>
        <begin position="34"/>
        <end position="47"/>
    </location>
</feature>
<protein>
    <submittedName>
        <fullName evidence="2">Uncharacterized protein</fullName>
    </submittedName>
</protein>
<feature type="region of interest" description="Disordered" evidence="1">
    <location>
        <begin position="1"/>
        <end position="49"/>
    </location>
</feature>
<keyword evidence="3" id="KW-1185">Reference proteome</keyword>
<evidence type="ECO:0000256" key="1">
    <source>
        <dbReference type="SAM" id="MobiDB-lite"/>
    </source>
</evidence>
<name>C1DYK3_MICCC</name>
<feature type="compositionally biased region" description="Acidic residues" evidence="1">
    <location>
        <begin position="160"/>
        <end position="175"/>
    </location>
</feature>
<dbReference type="AlphaFoldDB" id="C1DYK3"/>
<gene>
    <name evidence="2" type="ORF">MICPUN_98806</name>
</gene>
<organism evidence="2 3">
    <name type="scientific">Micromonas commoda (strain RCC299 / NOUM17 / CCMP2709)</name>
    <name type="common">Picoplanktonic green alga</name>
    <dbReference type="NCBI Taxonomy" id="296587"/>
    <lineage>
        <taxon>Eukaryota</taxon>
        <taxon>Viridiplantae</taxon>
        <taxon>Chlorophyta</taxon>
        <taxon>Mamiellophyceae</taxon>
        <taxon>Mamiellales</taxon>
        <taxon>Mamiellaceae</taxon>
        <taxon>Micromonas</taxon>
    </lineage>
</organism>
<accession>C1DYK3</accession>
<dbReference type="InParanoid" id="C1DYK3"/>
<dbReference type="Proteomes" id="UP000002009">
    <property type="component" value="Chromosome 2"/>
</dbReference>
<dbReference type="KEGG" id="mis:MICPUN_98806"/>
<feature type="region of interest" description="Disordered" evidence="1">
    <location>
        <begin position="140"/>
        <end position="175"/>
    </location>
</feature>
<feature type="compositionally biased region" description="Basic and acidic residues" evidence="1">
    <location>
        <begin position="142"/>
        <end position="159"/>
    </location>
</feature>
<dbReference type="eggNOG" id="ENOG502SFNQ">
    <property type="taxonomic scope" value="Eukaryota"/>
</dbReference>
<dbReference type="OMA" id="ATLPMNQ"/>
<proteinExistence type="predicted"/>
<feature type="compositionally biased region" description="Basic and acidic residues" evidence="1">
    <location>
        <begin position="1"/>
        <end position="25"/>
    </location>
</feature>
<dbReference type="EMBL" id="CP001323">
    <property type="protein sequence ID" value="ACO60958.1"/>
    <property type="molecule type" value="Genomic_DNA"/>
</dbReference>
<reference evidence="2 3" key="1">
    <citation type="journal article" date="2009" name="Science">
        <title>Green evolution and dynamic adaptations revealed by genomes of the marine picoeukaryotes Micromonas.</title>
        <authorList>
            <person name="Worden A.Z."/>
            <person name="Lee J.H."/>
            <person name="Mock T."/>
            <person name="Rouze P."/>
            <person name="Simmons M.P."/>
            <person name="Aerts A.L."/>
            <person name="Allen A.E."/>
            <person name="Cuvelier M.L."/>
            <person name="Derelle E."/>
            <person name="Everett M.V."/>
            <person name="Foulon E."/>
            <person name="Grimwood J."/>
            <person name="Gundlach H."/>
            <person name="Henrissat B."/>
            <person name="Napoli C."/>
            <person name="McDonald S.M."/>
            <person name="Parker M.S."/>
            <person name="Rombauts S."/>
            <person name="Salamov A."/>
            <person name="Von Dassow P."/>
            <person name="Badger J.H."/>
            <person name="Coutinho P.M."/>
            <person name="Demir E."/>
            <person name="Dubchak I."/>
            <person name="Gentemann C."/>
            <person name="Eikrem W."/>
            <person name="Gready J.E."/>
            <person name="John U."/>
            <person name="Lanier W."/>
            <person name="Lindquist E.A."/>
            <person name="Lucas S."/>
            <person name="Mayer K.F."/>
            <person name="Moreau H."/>
            <person name="Not F."/>
            <person name="Otillar R."/>
            <person name="Panaud O."/>
            <person name="Pangilinan J."/>
            <person name="Paulsen I."/>
            <person name="Piegu B."/>
            <person name="Poliakov A."/>
            <person name="Robbens S."/>
            <person name="Schmutz J."/>
            <person name="Toulza E."/>
            <person name="Wyss T."/>
            <person name="Zelensky A."/>
            <person name="Zhou K."/>
            <person name="Armbrust E.V."/>
            <person name="Bhattacharya D."/>
            <person name="Goodenough U.W."/>
            <person name="Van de Peer Y."/>
            <person name="Grigoriev I.V."/>
        </authorList>
    </citation>
    <scope>NUCLEOTIDE SEQUENCE [LARGE SCALE GENOMIC DNA]</scope>
    <source>
        <strain evidence="3">RCC299 / NOUM17</strain>
    </source>
</reference>
<dbReference type="RefSeq" id="XP_002499700.1">
    <property type="nucleotide sequence ID" value="XM_002499654.1"/>
</dbReference>
<evidence type="ECO:0000313" key="2">
    <source>
        <dbReference type="EMBL" id="ACO60958.1"/>
    </source>
</evidence>